<organism evidence="1 2">
    <name type="scientific">Pseudorhizobium tarimense</name>
    <dbReference type="NCBI Taxonomy" id="1079109"/>
    <lineage>
        <taxon>Bacteria</taxon>
        <taxon>Pseudomonadati</taxon>
        <taxon>Pseudomonadota</taxon>
        <taxon>Alphaproteobacteria</taxon>
        <taxon>Hyphomicrobiales</taxon>
        <taxon>Rhizobiaceae</taxon>
        <taxon>Rhizobium/Agrobacterium group</taxon>
        <taxon>Pseudorhizobium</taxon>
    </lineage>
</organism>
<evidence type="ECO:0000313" key="1">
    <source>
        <dbReference type="EMBL" id="MET3587552.1"/>
    </source>
</evidence>
<reference evidence="1 2" key="1">
    <citation type="submission" date="2024-06" db="EMBL/GenBank/DDBJ databases">
        <title>Genomic Encyclopedia of Type Strains, Phase IV (KMG-IV): sequencing the most valuable type-strain genomes for metagenomic binning, comparative biology and taxonomic classification.</title>
        <authorList>
            <person name="Goeker M."/>
        </authorList>
    </citation>
    <scope>NUCLEOTIDE SEQUENCE [LARGE SCALE GENOMIC DNA]</scope>
    <source>
        <strain evidence="1 2">DSM 105042</strain>
    </source>
</reference>
<name>A0ABV2HAW4_9HYPH</name>
<keyword evidence="2" id="KW-1185">Reference proteome</keyword>
<evidence type="ECO:0000313" key="2">
    <source>
        <dbReference type="Proteomes" id="UP001549031"/>
    </source>
</evidence>
<accession>A0ABV2HAW4</accession>
<dbReference type="RefSeq" id="WP_247246474.1">
    <property type="nucleotide sequence ID" value="NZ_JALJRA010000038.1"/>
</dbReference>
<sequence length="84" mass="9538">MPNRFVHINFTSPATELDRTMTVDDALAVLEKHIPARELDDALSFLEMDRMAEGYYKGSTWSITFRAVEPRDLADSRGDSTSRT</sequence>
<protein>
    <submittedName>
        <fullName evidence="1">Uncharacterized protein</fullName>
    </submittedName>
</protein>
<comment type="caution">
    <text evidence="1">The sequence shown here is derived from an EMBL/GenBank/DDBJ whole genome shotgun (WGS) entry which is preliminary data.</text>
</comment>
<gene>
    <name evidence="1" type="ORF">ABID21_003680</name>
</gene>
<dbReference type="EMBL" id="JBEPLJ010000015">
    <property type="protein sequence ID" value="MET3587552.1"/>
    <property type="molecule type" value="Genomic_DNA"/>
</dbReference>
<proteinExistence type="predicted"/>
<dbReference type="Proteomes" id="UP001549031">
    <property type="component" value="Unassembled WGS sequence"/>
</dbReference>